<dbReference type="AlphaFoldDB" id="A0A1G5JFJ2"/>
<gene>
    <name evidence="1" type="ORF">SAMN05720606_11111</name>
</gene>
<dbReference type="RefSeq" id="WP_090921802.1">
    <property type="nucleotide sequence ID" value="NZ_FMVM01000011.1"/>
</dbReference>
<proteinExistence type="predicted"/>
<sequence>MKDKADSTIILTKGSSDTVYVQIPYNTVHIQSIRQVTGRRWETDTKRWIIPYSDASLQEFTKHFDALDVEISPELWVESDILRKWKLSGEQTQWKRN</sequence>
<organism evidence="1 2">
    <name type="scientific">Paenibacillus polysaccharolyticus</name>
    <dbReference type="NCBI Taxonomy" id="582692"/>
    <lineage>
        <taxon>Bacteria</taxon>
        <taxon>Bacillati</taxon>
        <taxon>Bacillota</taxon>
        <taxon>Bacilli</taxon>
        <taxon>Bacillales</taxon>
        <taxon>Paenibacillaceae</taxon>
        <taxon>Paenibacillus</taxon>
    </lineage>
</organism>
<reference evidence="2" key="1">
    <citation type="submission" date="2016-10" db="EMBL/GenBank/DDBJ databases">
        <authorList>
            <person name="Varghese N."/>
            <person name="Submissions S."/>
        </authorList>
    </citation>
    <scope>NUCLEOTIDE SEQUENCE [LARGE SCALE GENOMIC DNA]</scope>
    <source>
        <strain evidence="2">BL9</strain>
    </source>
</reference>
<keyword evidence="2" id="KW-1185">Reference proteome</keyword>
<name>A0A1G5JFJ2_9BACL</name>
<accession>A0A1G5JFJ2</accession>
<evidence type="ECO:0000313" key="1">
    <source>
        <dbReference type="EMBL" id="SCY87143.1"/>
    </source>
</evidence>
<dbReference type="STRING" id="582692.SAMN05720606_11111"/>
<protein>
    <submittedName>
        <fullName evidence="1">Uncharacterized protein</fullName>
    </submittedName>
</protein>
<dbReference type="EMBL" id="FMVM01000011">
    <property type="protein sequence ID" value="SCY87143.1"/>
    <property type="molecule type" value="Genomic_DNA"/>
</dbReference>
<dbReference type="Proteomes" id="UP000198538">
    <property type="component" value="Unassembled WGS sequence"/>
</dbReference>
<evidence type="ECO:0000313" key="2">
    <source>
        <dbReference type="Proteomes" id="UP000198538"/>
    </source>
</evidence>